<dbReference type="InterPro" id="IPR036691">
    <property type="entry name" value="Endo/exonu/phosph_ase_sf"/>
</dbReference>
<keyword evidence="2" id="KW-1185">Reference proteome</keyword>
<dbReference type="Proteomes" id="UP001623348">
    <property type="component" value="Unassembled WGS sequence"/>
</dbReference>
<evidence type="ECO:0000313" key="2">
    <source>
        <dbReference type="Proteomes" id="UP001623348"/>
    </source>
</evidence>
<proteinExistence type="predicted"/>
<reference evidence="1 2" key="1">
    <citation type="submission" date="2024-06" db="EMBL/GenBank/DDBJ databases">
        <title>The draft genome of Grus japonensis, version 3.</title>
        <authorList>
            <person name="Nabeshima K."/>
            <person name="Suzuki S."/>
            <person name="Onuma M."/>
        </authorList>
    </citation>
    <scope>NUCLEOTIDE SEQUENCE [LARGE SCALE GENOMIC DNA]</scope>
    <source>
        <strain evidence="1 2">451A</strain>
    </source>
</reference>
<evidence type="ECO:0000313" key="1">
    <source>
        <dbReference type="EMBL" id="GAB0179469.1"/>
    </source>
</evidence>
<protein>
    <submittedName>
        <fullName evidence="1">Uncharacterized protein</fullName>
    </submittedName>
</protein>
<dbReference type="EMBL" id="BAAFJT010000001">
    <property type="protein sequence ID" value="GAB0179469.1"/>
    <property type="molecule type" value="Genomic_DNA"/>
</dbReference>
<gene>
    <name evidence="1" type="ORF">GRJ2_000412200</name>
</gene>
<dbReference type="AlphaFoldDB" id="A0ABC9W3Q7"/>
<name>A0ABC9W3Q7_GRUJA</name>
<dbReference type="Gene3D" id="3.60.10.10">
    <property type="entry name" value="Endonuclease/exonuclease/phosphatase"/>
    <property type="match status" value="1"/>
</dbReference>
<dbReference type="PANTHER" id="PTHR33395:SF22">
    <property type="entry name" value="REVERSE TRANSCRIPTASE DOMAIN-CONTAINING PROTEIN"/>
    <property type="match status" value="1"/>
</dbReference>
<accession>A0ABC9W3Q7</accession>
<organism evidence="1 2">
    <name type="scientific">Grus japonensis</name>
    <name type="common">Japanese crane</name>
    <name type="synonym">Red-crowned crane</name>
    <dbReference type="NCBI Taxonomy" id="30415"/>
    <lineage>
        <taxon>Eukaryota</taxon>
        <taxon>Metazoa</taxon>
        <taxon>Chordata</taxon>
        <taxon>Craniata</taxon>
        <taxon>Vertebrata</taxon>
        <taxon>Euteleostomi</taxon>
        <taxon>Archelosauria</taxon>
        <taxon>Archosauria</taxon>
        <taxon>Dinosauria</taxon>
        <taxon>Saurischia</taxon>
        <taxon>Theropoda</taxon>
        <taxon>Coelurosauria</taxon>
        <taxon>Aves</taxon>
        <taxon>Neognathae</taxon>
        <taxon>Neoaves</taxon>
        <taxon>Gruiformes</taxon>
        <taxon>Gruidae</taxon>
        <taxon>Grus</taxon>
    </lineage>
</organism>
<comment type="caution">
    <text evidence="1">The sequence shown here is derived from an EMBL/GenBank/DDBJ whole genome shotgun (WGS) entry which is preliminary data.</text>
</comment>
<dbReference type="PANTHER" id="PTHR33395">
    <property type="entry name" value="TRANSCRIPTASE, PUTATIVE-RELATED-RELATED"/>
    <property type="match status" value="1"/>
</dbReference>
<sequence>MVGTCLRAKTSVPTENVSPEMSDTSTQMELVRKEASVQVVGCSECPDPSPGEQVSTCTRPPDQEEDINEAFYRWLEEALRSQDLVLMRDFDHPDSCCKGNTARHTQSRRFLQSIDDNFLTQVVEEPTRRGVLLDLVLTKKGGLVGDVKVGGSLDCSDHEMVEFRILAGQ</sequence>